<evidence type="ECO:0000313" key="2">
    <source>
        <dbReference type="Proteomes" id="UP000176404"/>
    </source>
</evidence>
<dbReference type="EMBL" id="MGHD01000004">
    <property type="protein sequence ID" value="OGM60431.1"/>
    <property type="molecule type" value="Genomic_DNA"/>
</dbReference>
<protein>
    <submittedName>
        <fullName evidence="1">Uncharacterized protein</fullName>
    </submittedName>
</protein>
<comment type="caution">
    <text evidence="1">The sequence shown here is derived from an EMBL/GenBank/DDBJ whole genome shotgun (WGS) entry which is preliminary data.</text>
</comment>
<dbReference type="AlphaFoldDB" id="A0A1F8B8T2"/>
<sequence length="126" mass="14586">MGFKEKPSRSVSKAVRRLKAVGNLDVASSLRDKDIARRERLLEERTWQEELDTHLRNAGYRDGIRSLDEAGLSAVAEWRGIRTMHRDGRLDSAELDKEIERFSDQHDGMFVDEAFKFSVRYITEST</sequence>
<dbReference type="Proteomes" id="UP000176404">
    <property type="component" value="Unassembled WGS sequence"/>
</dbReference>
<evidence type="ECO:0000313" key="1">
    <source>
        <dbReference type="EMBL" id="OGM60431.1"/>
    </source>
</evidence>
<dbReference type="STRING" id="1802517.A2892_00150"/>
<organism evidence="1 2">
    <name type="scientific">Candidatus Woesebacteria bacterium RIFCSPLOWO2_01_FULL_39_10b</name>
    <dbReference type="NCBI Taxonomy" id="1802517"/>
    <lineage>
        <taxon>Bacteria</taxon>
        <taxon>Candidatus Woeseibacteriota</taxon>
    </lineage>
</organism>
<reference evidence="1 2" key="1">
    <citation type="journal article" date="2016" name="Nat. Commun.">
        <title>Thousands of microbial genomes shed light on interconnected biogeochemical processes in an aquifer system.</title>
        <authorList>
            <person name="Anantharaman K."/>
            <person name="Brown C.T."/>
            <person name="Hug L.A."/>
            <person name="Sharon I."/>
            <person name="Castelle C.J."/>
            <person name="Probst A.J."/>
            <person name="Thomas B.C."/>
            <person name="Singh A."/>
            <person name="Wilkins M.J."/>
            <person name="Karaoz U."/>
            <person name="Brodie E.L."/>
            <person name="Williams K.H."/>
            <person name="Hubbard S.S."/>
            <person name="Banfield J.F."/>
        </authorList>
    </citation>
    <scope>NUCLEOTIDE SEQUENCE [LARGE SCALE GENOMIC DNA]</scope>
</reference>
<gene>
    <name evidence="1" type="ORF">A2892_00150</name>
</gene>
<name>A0A1F8B8T2_9BACT</name>
<accession>A0A1F8B8T2</accession>
<proteinExistence type="predicted"/>